<comment type="caution">
    <text evidence="1">The sequence shown here is derived from an EMBL/GenBank/DDBJ whole genome shotgun (WGS) entry which is preliminary data.</text>
</comment>
<evidence type="ECO:0000313" key="1">
    <source>
        <dbReference type="EMBL" id="KAI4379547.1"/>
    </source>
</evidence>
<organism evidence="1 2">
    <name type="scientific">Melastoma candidum</name>
    <dbReference type="NCBI Taxonomy" id="119954"/>
    <lineage>
        <taxon>Eukaryota</taxon>
        <taxon>Viridiplantae</taxon>
        <taxon>Streptophyta</taxon>
        <taxon>Embryophyta</taxon>
        <taxon>Tracheophyta</taxon>
        <taxon>Spermatophyta</taxon>
        <taxon>Magnoliopsida</taxon>
        <taxon>eudicotyledons</taxon>
        <taxon>Gunneridae</taxon>
        <taxon>Pentapetalae</taxon>
        <taxon>rosids</taxon>
        <taxon>malvids</taxon>
        <taxon>Myrtales</taxon>
        <taxon>Melastomataceae</taxon>
        <taxon>Melastomatoideae</taxon>
        <taxon>Melastomateae</taxon>
        <taxon>Melastoma</taxon>
    </lineage>
</organism>
<accession>A0ACB9RM66</accession>
<reference evidence="2" key="1">
    <citation type="journal article" date="2023" name="Front. Plant Sci.">
        <title>Chromosomal-level genome assembly of Melastoma candidum provides insights into trichome evolution.</title>
        <authorList>
            <person name="Zhong Y."/>
            <person name="Wu W."/>
            <person name="Sun C."/>
            <person name="Zou P."/>
            <person name="Liu Y."/>
            <person name="Dai S."/>
            <person name="Zhou R."/>
        </authorList>
    </citation>
    <scope>NUCLEOTIDE SEQUENCE [LARGE SCALE GENOMIC DNA]</scope>
</reference>
<evidence type="ECO:0000313" key="2">
    <source>
        <dbReference type="Proteomes" id="UP001057402"/>
    </source>
</evidence>
<proteinExistence type="predicted"/>
<protein>
    <submittedName>
        <fullName evidence="1">Uncharacterized protein</fullName>
    </submittedName>
</protein>
<dbReference type="Proteomes" id="UP001057402">
    <property type="component" value="Chromosome 3"/>
</dbReference>
<dbReference type="EMBL" id="CM042882">
    <property type="protein sequence ID" value="KAI4379547.1"/>
    <property type="molecule type" value="Genomic_DNA"/>
</dbReference>
<gene>
    <name evidence="1" type="ORF">MLD38_005828</name>
</gene>
<name>A0ACB9RM66_9MYRT</name>
<sequence>MVLPKEEDYDEVAEFLETCSSALLQGLPSPSMSDTLFLNEDVDGEGGGEEKGVISAIVEDSHNGSSSSPLTTGFVGLPKPTEGLNEAGPPPFLRKAYEMVDDPKTDCLVSWSCGGRSFVVWDQHEFSEHLLLKYFKHRNFSSFIRQLNTYGFKKIDPDRWEFASEGFQGGKWYLLKSIKRRSRNNKHGRGSALVRDKGTVPHKSNDLEILQNDQDALRADIVQLRQQEEDSRSTISAMEERFRCTELRQHNMFMFLAIAVKNRVTLRN</sequence>
<keyword evidence="2" id="KW-1185">Reference proteome</keyword>